<sequence length="212" mass="24507">MTNNSKKDLQMESVVLYLISSMLIPFAVLNYFNVYIWNMSFNPVDFVLKPLILAPVASLLLALLTEWGIYACNYVKRLSLTIKKQNGRFSLKVVEKSLPIHVINQSYLNEVQIKNSTIVDMRIKDQDSLSFDPSIEVIKLFNHNQQVNIHYLLENANLLIQSNALKNKPITFIVDSKKERNRTISKIWLKLILNPNSKSAKDDIHTIKRLVY</sequence>
<accession>A0A5J5H1U4</accession>
<protein>
    <submittedName>
        <fullName evidence="2">Uncharacterized protein</fullName>
    </submittedName>
</protein>
<keyword evidence="1" id="KW-1133">Transmembrane helix</keyword>
<dbReference type="OrthoDB" id="2873080at2"/>
<feature type="transmembrane region" description="Helical" evidence="1">
    <location>
        <begin position="52"/>
        <end position="75"/>
    </location>
</feature>
<keyword evidence="1" id="KW-0812">Transmembrane</keyword>
<proteinExistence type="predicted"/>
<dbReference type="AlphaFoldDB" id="A0A5J5H1U4"/>
<dbReference type="Proteomes" id="UP000326671">
    <property type="component" value="Unassembled WGS sequence"/>
</dbReference>
<name>A0A5J5H1U4_9BACI</name>
<dbReference type="EMBL" id="VYKL01000045">
    <property type="protein sequence ID" value="KAA9014539.1"/>
    <property type="molecule type" value="Genomic_DNA"/>
</dbReference>
<gene>
    <name evidence="2" type="ORF">F4V44_23630</name>
</gene>
<organism evidence="2 3">
    <name type="scientific">Niallia endozanthoxylica</name>
    <dbReference type="NCBI Taxonomy" id="2036016"/>
    <lineage>
        <taxon>Bacteria</taxon>
        <taxon>Bacillati</taxon>
        <taxon>Bacillota</taxon>
        <taxon>Bacilli</taxon>
        <taxon>Bacillales</taxon>
        <taxon>Bacillaceae</taxon>
        <taxon>Niallia</taxon>
    </lineage>
</organism>
<evidence type="ECO:0000313" key="2">
    <source>
        <dbReference type="EMBL" id="KAA9014539.1"/>
    </source>
</evidence>
<reference evidence="2 3" key="1">
    <citation type="submission" date="2019-09" db="EMBL/GenBank/DDBJ databases">
        <title>Whole genome sequences of isolates from the Mars Exploration Rovers.</title>
        <authorList>
            <person name="Seuylemezian A."/>
            <person name="Vaishampayan P."/>
        </authorList>
    </citation>
    <scope>NUCLEOTIDE SEQUENCE [LARGE SCALE GENOMIC DNA]</scope>
    <source>
        <strain evidence="2 3">MER_TA_151</strain>
    </source>
</reference>
<comment type="caution">
    <text evidence="2">The sequence shown here is derived from an EMBL/GenBank/DDBJ whole genome shotgun (WGS) entry which is preliminary data.</text>
</comment>
<keyword evidence="1" id="KW-0472">Membrane</keyword>
<evidence type="ECO:0000313" key="3">
    <source>
        <dbReference type="Proteomes" id="UP000326671"/>
    </source>
</evidence>
<evidence type="ECO:0000256" key="1">
    <source>
        <dbReference type="SAM" id="Phobius"/>
    </source>
</evidence>
<keyword evidence="3" id="KW-1185">Reference proteome</keyword>
<dbReference type="RefSeq" id="WP_150442466.1">
    <property type="nucleotide sequence ID" value="NZ_VYKL01000045.1"/>
</dbReference>
<feature type="transmembrane region" description="Helical" evidence="1">
    <location>
        <begin position="14"/>
        <end position="32"/>
    </location>
</feature>